<comment type="function">
    <text evidence="16">Core component of the MRN complex, which plays a central role in double-strand break (DSB) repair, DNA recombination, maintenance of telomere integrity and meiosis. The MRN complex is involved in the repair of DNA double-strand breaks (DSBs) via homologous recombination (HR), an error-free mechanism which primarily occurs during S and G2 phases. The complex (1) mediates the end resection of damaged DNA, which generates proper single-stranded DNA, a key initial steps in HR, and is (2) required for the recruitment of other repair factors and efficient activation of ATM and ATR upon DNA damage. Within the MRN complex, MRE11 possesses both single-strand endonuclease activity and double-strand-specific 3'-5' exonuclease activity. MRE11 first endonucleolytically cleaves the 5' strand at DNA DSB ends to prevent non-homologous end joining (NHEJ) and licence HR. It then generates a single-stranded DNA gap via 3' to 5' exonucleolytic degradation, which is required for single-strand invasion and recombination.</text>
</comment>
<feature type="region of interest" description="Disordered" evidence="18">
    <location>
        <begin position="614"/>
        <end position="707"/>
    </location>
</feature>
<dbReference type="InterPro" id="IPR004843">
    <property type="entry name" value="Calcineurin-like_PHP"/>
</dbReference>
<evidence type="ECO:0000256" key="16">
    <source>
        <dbReference type="PIRNR" id="PIRNR000882"/>
    </source>
</evidence>
<dbReference type="GO" id="GO:0000724">
    <property type="term" value="P:double-strand break repair via homologous recombination"/>
    <property type="evidence" value="ECO:0007669"/>
    <property type="project" value="TreeGrafter"/>
</dbReference>
<dbReference type="GO" id="GO:0042138">
    <property type="term" value="P:meiotic DNA double-strand break formation"/>
    <property type="evidence" value="ECO:0007669"/>
    <property type="project" value="TreeGrafter"/>
</dbReference>
<dbReference type="SMART" id="SM01347">
    <property type="entry name" value="Mre11_DNA_bind"/>
    <property type="match status" value="1"/>
</dbReference>
<dbReference type="Pfam" id="PF00149">
    <property type="entry name" value="Metallophos"/>
    <property type="match status" value="1"/>
</dbReference>
<dbReference type="GO" id="GO:0000723">
    <property type="term" value="P:telomere maintenance"/>
    <property type="evidence" value="ECO:0007669"/>
    <property type="project" value="TreeGrafter"/>
</dbReference>
<dbReference type="InterPro" id="IPR041796">
    <property type="entry name" value="Mre11_N"/>
</dbReference>
<evidence type="ECO:0000313" key="20">
    <source>
        <dbReference type="EMBL" id="ETO29756.1"/>
    </source>
</evidence>
<keyword evidence="7" id="KW-0479">Metal-binding</keyword>
<evidence type="ECO:0000256" key="18">
    <source>
        <dbReference type="SAM" id="MobiDB-lite"/>
    </source>
</evidence>
<keyword evidence="11 16" id="KW-0269">Exonuclease</keyword>
<evidence type="ECO:0000256" key="14">
    <source>
        <dbReference type="ARBA" id="ARBA00023242"/>
    </source>
</evidence>
<dbReference type="SUPFAM" id="SSF56300">
    <property type="entry name" value="Metallo-dependent phosphatases"/>
    <property type="match status" value="1"/>
</dbReference>
<dbReference type="EMBL" id="ASPP01005858">
    <property type="protein sequence ID" value="ETO29756.1"/>
    <property type="molecule type" value="Genomic_DNA"/>
</dbReference>
<dbReference type="GO" id="GO:0006303">
    <property type="term" value="P:double-strand break repair via nonhomologous end joining"/>
    <property type="evidence" value="ECO:0007669"/>
    <property type="project" value="TreeGrafter"/>
</dbReference>
<keyword evidence="15 16" id="KW-0469">Meiosis</keyword>
<keyword evidence="21" id="KW-1185">Reference proteome</keyword>
<evidence type="ECO:0000313" key="21">
    <source>
        <dbReference type="Proteomes" id="UP000023152"/>
    </source>
</evidence>
<dbReference type="GO" id="GO:0030870">
    <property type="term" value="C:Mre11 complex"/>
    <property type="evidence" value="ECO:0007669"/>
    <property type="project" value="UniProtKB-UniRule"/>
</dbReference>
<keyword evidence="9 16" id="KW-0227">DNA damage</keyword>
<evidence type="ECO:0000256" key="7">
    <source>
        <dbReference type="ARBA" id="ARBA00022723"/>
    </source>
</evidence>
<dbReference type="GO" id="GO:0007095">
    <property type="term" value="P:mitotic G2 DNA damage checkpoint signaling"/>
    <property type="evidence" value="ECO:0007669"/>
    <property type="project" value="TreeGrafter"/>
</dbReference>
<evidence type="ECO:0000256" key="4">
    <source>
        <dbReference type="ARBA" id="ARBA00009028"/>
    </source>
</evidence>
<comment type="subcellular location">
    <subcellularLocation>
        <location evidence="3">Chromosome</location>
    </subcellularLocation>
    <subcellularLocation>
        <location evidence="2 16">Nucleus</location>
    </subcellularLocation>
</comment>
<dbReference type="InterPro" id="IPR038487">
    <property type="entry name" value="Mre11_capping_dom"/>
</dbReference>
<accession>X6NUQ8</accession>
<dbReference type="AlphaFoldDB" id="X6NUQ8"/>
<comment type="cofactor">
    <cofactor evidence="1 16">
        <name>Mn(2+)</name>
        <dbReference type="ChEBI" id="CHEBI:29035"/>
    </cofactor>
</comment>
<name>X6NUQ8_RETFI</name>
<evidence type="ECO:0000259" key="19">
    <source>
        <dbReference type="SMART" id="SM01347"/>
    </source>
</evidence>
<comment type="caution">
    <text evidence="20">The sequence shown here is derived from an EMBL/GenBank/DDBJ whole genome shotgun (WGS) entry which is preliminary data.</text>
</comment>
<dbReference type="OrthoDB" id="30417at2759"/>
<dbReference type="InterPro" id="IPR029052">
    <property type="entry name" value="Metallo-depent_PP-like"/>
</dbReference>
<feature type="compositionally biased region" description="Basic and acidic residues" evidence="18">
    <location>
        <begin position="620"/>
        <end position="638"/>
    </location>
</feature>
<keyword evidence="8 16" id="KW-0255">Endonuclease</keyword>
<reference evidence="20 21" key="1">
    <citation type="journal article" date="2013" name="Curr. Biol.">
        <title>The Genome of the Foraminiferan Reticulomyxa filosa.</title>
        <authorList>
            <person name="Glockner G."/>
            <person name="Hulsmann N."/>
            <person name="Schleicher M."/>
            <person name="Noegel A.A."/>
            <person name="Eichinger L."/>
            <person name="Gallinger C."/>
            <person name="Pawlowski J."/>
            <person name="Sierra R."/>
            <person name="Euteneuer U."/>
            <person name="Pillet L."/>
            <person name="Moustafa A."/>
            <person name="Platzer M."/>
            <person name="Groth M."/>
            <person name="Szafranski K."/>
            <person name="Schliwa M."/>
        </authorList>
    </citation>
    <scope>NUCLEOTIDE SEQUENCE [LARGE SCALE GENOMIC DNA]</scope>
</reference>
<evidence type="ECO:0000256" key="17">
    <source>
        <dbReference type="PIRSR" id="PIRSR000882-1"/>
    </source>
</evidence>
<evidence type="ECO:0000256" key="3">
    <source>
        <dbReference type="ARBA" id="ARBA00004286"/>
    </source>
</evidence>
<evidence type="ECO:0000256" key="6">
    <source>
        <dbReference type="ARBA" id="ARBA00022722"/>
    </source>
</evidence>
<evidence type="ECO:0000256" key="12">
    <source>
        <dbReference type="ARBA" id="ARBA00023204"/>
    </source>
</evidence>
<dbReference type="Proteomes" id="UP000023152">
    <property type="component" value="Unassembled WGS sequence"/>
</dbReference>
<keyword evidence="12 16" id="KW-0234">DNA repair</keyword>
<dbReference type="GO" id="GO:0030145">
    <property type="term" value="F:manganese ion binding"/>
    <property type="evidence" value="ECO:0007669"/>
    <property type="project" value="UniProtKB-UniRule"/>
</dbReference>
<dbReference type="CDD" id="cd00840">
    <property type="entry name" value="MPP_Mre11_N"/>
    <property type="match status" value="1"/>
</dbReference>
<keyword evidence="10 16" id="KW-0378">Hydrolase</keyword>
<dbReference type="GO" id="GO:0097552">
    <property type="term" value="P:mitochondrial double-strand break repair via homologous recombination"/>
    <property type="evidence" value="ECO:0007669"/>
    <property type="project" value="TreeGrafter"/>
</dbReference>
<evidence type="ECO:0000256" key="15">
    <source>
        <dbReference type="ARBA" id="ARBA00023254"/>
    </source>
</evidence>
<evidence type="ECO:0000256" key="8">
    <source>
        <dbReference type="ARBA" id="ARBA00022759"/>
    </source>
</evidence>
<keyword evidence="5" id="KW-0158">Chromosome</keyword>
<evidence type="ECO:0000256" key="11">
    <source>
        <dbReference type="ARBA" id="ARBA00022839"/>
    </source>
</evidence>
<dbReference type="PIRSF" id="PIRSF000882">
    <property type="entry name" value="DSB_repair_MRE11"/>
    <property type="match status" value="1"/>
</dbReference>
<dbReference type="OMA" id="ESCMFNA"/>
<dbReference type="InterPro" id="IPR007281">
    <property type="entry name" value="Mre11_DNA-bd"/>
</dbReference>
<dbReference type="GO" id="GO:0000014">
    <property type="term" value="F:single-stranded DNA endodeoxyribonuclease activity"/>
    <property type="evidence" value="ECO:0007669"/>
    <property type="project" value="TreeGrafter"/>
</dbReference>
<gene>
    <name evidence="20" type="ORF">RFI_07363</name>
</gene>
<evidence type="ECO:0000256" key="5">
    <source>
        <dbReference type="ARBA" id="ARBA00022454"/>
    </source>
</evidence>
<organism evidence="20 21">
    <name type="scientific">Reticulomyxa filosa</name>
    <dbReference type="NCBI Taxonomy" id="46433"/>
    <lineage>
        <taxon>Eukaryota</taxon>
        <taxon>Sar</taxon>
        <taxon>Rhizaria</taxon>
        <taxon>Retaria</taxon>
        <taxon>Foraminifera</taxon>
        <taxon>Monothalamids</taxon>
        <taxon>Reticulomyxidae</taxon>
        <taxon>Reticulomyxa</taxon>
    </lineage>
</organism>
<dbReference type="Gene3D" id="3.30.110.110">
    <property type="entry name" value="Mre11, capping domain"/>
    <property type="match status" value="1"/>
</dbReference>
<evidence type="ECO:0000256" key="9">
    <source>
        <dbReference type="ARBA" id="ARBA00022763"/>
    </source>
</evidence>
<keyword evidence="14 16" id="KW-0539">Nucleus</keyword>
<keyword evidence="6 16" id="KW-0540">Nuclease</keyword>
<comment type="similarity">
    <text evidence="4 16">Belongs to the MRE11/RAD32 family.</text>
</comment>
<protein>
    <recommendedName>
        <fullName evidence="16">Double-strand break repair protein</fullName>
    </recommendedName>
</protein>
<dbReference type="GO" id="GO:0008296">
    <property type="term" value="F:3'-5'-DNA exonuclease activity"/>
    <property type="evidence" value="ECO:0007669"/>
    <property type="project" value="InterPro"/>
</dbReference>
<dbReference type="Pfam" id="PF04152">
    <property type="entry name" value="Mre11_DNA_bind"/>
    <property type="match status" value="1"/>
</dbReference>
<evidence type="ECO:0000256" key="2">
    <source>
        <dbReference type="ARBA" id="ARBA00004123"/>
    </source>
</evidence>
<keyword evidence="13 16" id="KW-0464">Manganese</keyword>
<proteinExistence type="inferred from homology"/>
<dbReference type="GO" id="GO:0035861">
    <property type="term" value="C:site of double-strand break"/>
    <property type="evidence" value="ECO:0007669"/>
    <property type="project" value="TreeGrafter"/>
</dbReference>
<sequence length="707" mass="81815">MDNDQEIKLDPYPKPDTFRILIVTDTHLGHLENDPIRRYDSFRAFDEALSIGQKYNVDFVLHGGDLFDKNCPSRFTFVKTTQILRKYCLVDKPVHFKIVSDQKRNFVPNGCVNFESPNMNVGMPIFVIHGNHDDPSGLGNHTALEQLSAADLINYFGKVDDLENIEIVPLFFFFFVNQSKNLKIKIKIKKRKLKKRSKRSSKLAIYGLGHIHDERLYRAFLHKKVKWVCPKSSENNDWFNICMLHQNRTNHTSQYKNYLPVDFLPAFLDILYWAHEHECLIELANIGEFYVTQPGSTVVTSLCPAEAVPKHVGILEIRGDACHLVPIRLKSARPFLFGDLRLSDRFELNLAVDDLYDFVSAKIYEMIEEASRYNSKKEERELTDDLHLSIVTNYEKPSNSNHATDDVKDARSMQVKDMCQLPLIRLRVDHTGFAKLHTTTFAQKFANLVANPSDLLLLQQTRRKKQSEPTGNLFGLGLDLDIVPTQPMIDIVTERLKVCLFNVFELDDMLTIFAEGDFLKNVEKFVQSEDADAIENFCNTNLKHIQEHLIGHGVDANSETIYEQCKELTNQRRLFIANEKKSNLIFPEEQDQSQFEKDNMDYSFKEDNEILSHKNHKKKEKAETNTAIEEHMEYSDKPKSKKKAMHSITDAEKPRNNIIPTRHNPITIEDSDEDIETKPRSTQLSNVTRSERSRRHGNIERKDLNWG</sequence>
<dbReference type="InterPro" id="IPR003701">
    <property type="entry name" value="Mre11"/>
</dbReference>
<feature type="compositionally biased region" description="Basic and acidic residues" evidence="18">
    <location>
        <begin position="697"/>
        <end position="707"/>
    </location>
</feature>
<feature type="domain" description="Mre11 DNA-binding" evidence="19">
    <location>
        <begin position="322"/>
        <end position="513"/>
    </location>
</feature>
<dbReference type="PANTHER" id="PTHR10139:SF1">
    <property type="entry name" value="DOUBLE-STRAND BREAK REPAIR PROTEIN MRE11"/>
    <property type="match status" value="1"/>
</dbReference>
<dbReference type="Gene3D" id="3.60.21.10">
    <property type="match status" value="1"/>
</dbReference>
<evidence type="ECO:0000256" key="13">
    <source>
        <dbReference type="ARBA" id="ARBA00023211"/>
    </source>
</evidence>
<evidence type="ECO:0000256" key="1">
    <source>
        <dbReference type="ARBA" id="ARBA00001936"/>
    </source>
</evidence>
<evidence type="ECO:0000256" key="10">
    <source>
        <dbReference type="ARBA" id="ARBA00022801"/>
    </source>
</evidence>
<dbReference type="PANTHER" id="PTHR10139">
    <property type="entry name" value="DOUBLE-STRAND BREAK REPAIR PROTEIN MRE11"/>
    <property type="match status" value="1"/>
</dbReference>
<feature type="active site" description="Proton donor" evidence="17">
    <location>
        <position position="132"/>
    </location>
</feature>